<accession>A0A6M1REI9</accession>
<dbReference type="GO" id="GO:0003677">
    <property type="term" value="F:DNA binding"/>
    <property type="evidence" value="ECO:0007669"/>
    <property type="project" value="UniProtKB-KW"/>
</dbReference>
<dbReference type="AlphaFoldDB" id="A0A6M1REI9"/>
<dbReference type="PROSITE" id="PS00622">
    <property type="entry name" value="HTH_LUXR_1"/>
    <property type="match status" value="1"/>
</dbReference>
<reference evidence="6 7" key="1">
    <citation type="submission" date="2020-02" db="EMBL/GenBank/DDBJ databases">
        <title>Draft genome sequence of Limisphaera ngatamarikiensis NGM72.4T, a thermophilic Verrucomicrobia grouped in subdivision 3.</title>
        <authorList>
            <person name="Carere C.R."/>
            <person name="Steen J."/>
            <person name="Hugenholtz P."/>
            <person name="Stott M.B."/>
        </authorList>
    </citation>
    <scope>NUCLEOTIDE SEQUENCE [LARGE SCALE GENOMIC DNA]</scope>
    <source>
        <strain evidence="6 7">NGM72.4</strain>
    </source>
</reference>
<feature type="domain" description="Response regulatory" evidence="5">
    <location>
        <begin position="9"/>
        <end position="125"/>
    </location>
</feature>
<dbReference type="CDD" id="cd17535">
    <property type="entry name" value="REC_NarL-like"/>
    <property type="match status" value="1"/>
</dbReference>
<keyword evidence="7" id="KW-1185">Reference proteome</keyword>
<dbReference type="InterPro" id="IPR011006">
    <property type="entry name" value="CheY-like_superfamily"/>
</dbReference>
<sequence>MKRRSENIRVAIVDDEADLREQIAAYIDAADGFHCVRACASAEEALACLPADRPDVVLMDINLGTMDGIECVRQLKPLLPDTQIVMLTVFEDTDRIFRALAAGATGYLLKRLAPPRLLEAIREVHGGGSPMSAPIARKIVTSFQQPPPKPDPAAELSPREREVLEGLAEGRAYKEIADKLGVSIHTVRNYIRRIYEKLHVRSRTEAVAKYLRG</sequence>
<dbReference type="RefSeq" id="WP_165105269.1">
    <property type="nucleotide sequence ID" value="NZ_JAAKYA010000006.1"/>
</dbReference>
<protein>
    <submittedName>
        <fullName evidence="6">Response regulator transcription factor</fullName>
    </submittedName>
</protein>
<evidence type="ECO:0000256" key="1">
    <source>
        <dbReference type="ARBA" id="ARBA00022553"/>
    </source>
</evidence>
<dbReference type="PROSITE" id="PS50110">
    <property type="entry name" value="RESPONSE_REGULATORY"/>
    <property type="match status" value="1"/>
</dbReference>
<dbReference type="Proteomes" id="UP000477311">
    <property type="component" value="Unassembled WGS sequence"/>
</dbReference>
<dbReference type="InterPro" id="IPR058245">
    <property type="entry name" value="NreC/VraR/RcsB-like_REC"/>
</dbReference>
<dbReference type="GO" id="GO:0006355">
    <property type="term" value="P:regulation of DNA-templated transcription"/>
    <property type="evidence" value="ECO:0007669"/>
    <property type="project" value="InterPro"/>
</dbReference>
<evidence type="ECO:0000256" key="2">
    <source>
        <dbReference type="ARBA" id="ARBA00023125"/>
    </source>
</evidence>
<dbReference type="PRINTS" id="PR00038">
    <property type="entry name" value="HTHLUXR"/>
</dbReference>
<evidence type="ECO:0000259" key="4">
    <source>
        <dbReference type="PROSITE" id="PS50043"/>
    </source>
</evidence>
<dbReference type="InterPro" id="IPR039420">
    <property type="entry name" value="WalR-like"/>
</dbReference>
<dbReference type="CDD" id="cd06170">
    <property type="entry name" value="LuxR_C_like"/>
    <property type="match status" value="1"/>
</dbReference>
<dbReference type="SUPFAM" id="SSF52172">
    <property type="entry name" value="CheY-like"/>
    <property type="match status" value="1"/>
</dbReference>
<gene>
    <name evidence="6" type="ORF">G4L39_01105</name>
</gene>
<dbReference type="InterPro" id="IPR001789">
    <property type="entry name" value="Sig_transdc_resp-reg_receiver"/>
</dbReference>
<evidence type="ECO:0000259" key="5">
    <source>
        <dbReference type="PROSITE" id="PS50110"/>
    </source>
</evidence>
<dbReference type="SMART" id="SM00448">
    <property type="entry name" value="REC"/>
    <property type="match status" value="1"/>
</dbReference>
<keyword evidence="2" id="KW-0238">DNA-binding</keyword>
<feature type="modified residue" description="4-aspartylphosphate" evidence="3">
    <location>
        <position position="60"/>
    </location>
</feature>
<name>A0A6M1REI9_9BACT</name>
<comment type="caution">
    <text evidence="6">The sequence shown here is derived from an EMBL/GenBank/DDBJ whole genome shotgun (WGS) entry which is preliminary data.</text>
</comment>
<dbReference type="InterPro" id="IPR000792">
    <property type="entry name" value="Tscrpt_reg_LuxR_C"/>
</dbReference>
<dbReference type="Gene3D" id="3.40.50.2300">
    <property type="match status" value="1"/>
</dbReference>
<proteinExistence type="predicted"/>
<evidence type="ECO:0000313" key="7">
    <source>
        <dbReference type="Proteomes" id="UP000477311"/>
    </source>
</evidence>
<dbReference type="Pfam" id="PF00072">
    <property type="entry name" value="Response_reg"/>
    <property type="match status" value="1"/>
</dbReference>
<organism evidence="6 7">
    <name type="scientific">Limisphaera ngatamarikiensis</name>
    <dbReference type="NCBI Taxonomy" id="1324935"/>
    <lineage>
        <taxon>Bacteria</taxon>
        <taxon>Pseudomonadati</taxon>
        <taxon>Verrucomicrobiota</taxon>
        <taxon>Verrucomicrobiia</taxon>
        <taxon>Limisphaerales</taxon>
        <taxon>Limisphaeraceae</taxon>
        <taxon>Limisphaera</taxon>
    </lineage>
</organism>
<dbReference type="SMART" id="SM00421">
    <property type="entry name" value="HTH_LUXR"/>
    <property type="match status" value="1"/>
</dbReference>
<dbReference type="SUPFAM" id="SSF46894">
    <property type="entry name" value="C-terminal effector domain of the bipartite response regulators"/>
    <property type="match status" value="1"/>
</dbReference>
<evidence type="ECO:0000256" key="3">
    <source>
        <dbReference type="PROSITE-ProRule" id="PRU00169"/>
    </source>
</evidence>
<dbReference type="PANTHER" id="PTHR43214">
    <property type="entry name" value="TWO-COMPONENT RESPONSE REGULATOR"/>
    <property type="match status" value="1"/>
</dbReference>
<dbReference type="GO" id="GO:0000160">
    <property type="term" value="P:phosphorelay signal transduction system"/>
    <property type="evidence" value="ECO:0007669"/>
    <property type="project" value="InterPro"/>
</dbReference>
<keyword evidence="1 3" id="KW-0597">Phosphoprotein</keyword>
<evidence type="ECO:0000313" key="6">
    <source>
        <dbReference type="EMBL" id="NGO37996.1"/>
    </source>
</evidence>
<dbReference type="EMBL" id="JAAKYA010000006">
    <property type="protein sequence ID" value="NGO37996.1"/>
    <property type="molecule type" value="Genomic_DNA"/>
</dbReference>
<dbReference type="InterPro" id="IPR016032">
    <property type="entry name" value="Sig_transdc_resp-reg_C-effctor"/>
</dbReference>
<feature type="domain" description="HTH luxR-type" evidence="4">
    <location>
        <begin position="149"/>
        <end position="213"/>
    </location>
</feature>
<dbReference type="PROSITE" id="PS50043">
    <property type="entry name" value="HTH_LUXR_2"/>
    <property type="match status" value="1"/>
</dbReference>
<dbReference type="Pfam" id="PF00196">
    <property type="entry name" value="GerE"/>
    <property type="match status" value="1"/>
</dbReference>